<protein>
    <recommendedName>
        <fullName evidence="3">histidine kinase</fullName>
        <ecNumber evidence="3">2.7.13.3</ecNumber>
    </recommendedName>
</protein>
<keyword evidence="11 12" id="KW-0472">Membrane</keyword>
<dbReference type="InterPro" id="IPR036097">
    <property type="entry name" value="HisK_dim/P_sf"/>
</dbReference>
<evidence type="ECO:0000313" key="16">
    <source>
        <dbReference type="Proteomes" id="UP000609346"/>
    </source>
</evidence>
<dbReference type="PROSITE" id="PS50885">
    <property type="entry name" value="HAMP"/>
    <property type="match status" value="1"/>
</dbReference>
<keyword evidence="8 15" id="KW-0418">Kinase</keyword>
<evidence type="ECO:0000259" key="13">
    <source>
        <dbReference type="PROSITE" id="PS50109"/>
    </source>
</evidence>
<keyword evidence="9" id="KW-0067">ATP-binding</keyword>
<accession>A0ABR8MY29</accession>
<dbReference type="SUPFAM" id="SSF158472">
    <property type="entry name" value="HAMP domain-like"/>
    <property type="match status" value="1"/>
</dbReference>
<evidence type="ECO:0000256" key="12">
    <source>
        <dbReference type="SAM" id="Phobius"/>
    </source>
</evidence>
<evidence type="ECO:0000256" key="9">
    <source>
        <dbReference type="ARBA" id="ARBA00022840"/>
    </source>
</evidence>
<dbReference type="Gene3D" id="1.10.287.130">
    <property type="match status" value="1"/>
</dbReference>
<dbReference type="GO" id="GO:0016301">
    <property type="term" value="F:kinase activity"/>
    <property type="evidence" value="ECO:0007669"/>
    <property type="project" value="UniProtKB-KW"/>
</dbReference>
<keyword evidence="12" id="KW-0812">Transmembrane</keyword>
<dbReference type="Gene3D" id="3.30.565.10">
    <property type="entry name" value="Histidine kinase-like ATPase, C-terminal domain"/>
    <property type="match status" value="1"/>
</dbReference>
<dbReference type="InterPro" id="IPR003594">
    <property type="entry name" value="HATPase_dom"/>
</dbReference>
<dbReference type="InterPro" id="IPR050351">
    <property type="entry name" value="BphY/WalK/GraS-like"/>
</dbReference>
<keyword evidence="10" id="KW-0902">Two-component regulatory system</keyword>
<dbReference type="PROSITE" id="PS50109">
    <property type="entry name" value="HIS_KIN"/>
    <property type="match status" value="1"/>
</dbReference>
<sequence>MKRLYARIAIACIGIASGVLIIATITFLLETHYHLTMYRHQSQDLNMTSSSAFDMHFEQALIQSVLWTAILGIVLAIVISLFVAKRITAPLIHMKSVAERMAKGELTSRALVNGKDELADLGHSLNHLAEQLLLQQQLRKTMTADVAHELRTPLATLKSHMEAMIDGVWEPTPKRLESCFEEIERLRFLVGDLEQLTEVESPNFKLSFNEENIHSIVRHHIIANQAAFEKKGVKLLFQDQGQVQASIDKMRFGQIMVNLLSNALKFTPTGGRVTVAVTEKDHMVSISVSDTGIGIDHKELAFVFERFYRADKSRDRKSGGSGVGLTIVKKLVEAHGGIIEIQSQPGRGTEVEFQIPNSQ</sequence>
<evidence type="ECO:0000256" key="6">
    <source>
        <dbReference type="ARBA" id="ARBA00022679"/>
    </source>
</evidence>
<dbReference type="PANTHER" id="PTHR45453">
    <property type="entry name" value="PHOSPHATE REGULON SENSOR PROTEIN PHOR"/>
    <property type="match status" value="1"/>
</dbReference>
<evidence type="ECO:0000259" key="14">
    <source>
        <dbReference type="PROSITE" id="PS50885"/>
    </source>
</evidence>
<feature type="transmembrane region" description="Helical" evidence="12">
    <location>
        <begin position="7"/>
        <end position="29"/>
    </location>
</feature>
<evidence type="ECO:0000313" key="15">
    <source>
        <dbReference type="EMBL" id="MBD3919099.1"/>
    </source>
</evidence>
<name>A0ABR8MY29_9BACL</name>
<dbReference type="CDD" id="cd06225">
    <property type="entry name" value="HAMP"/>
    <property type="match status" value="1"/>
</dbReference>
<keyword evidence="16" id="KW-1185">Reference proteome</keyword>
<evidence type="ECO:0000256" key="5">
    <source>
        <dbReference type="ARBA" id="ARBA00022553"/>
    </source>
</evidence>
<dbReference type="InterPro" id="IPR003661">
    <property type="entry name" value="HisK_dim/P_dom"/>
</dbReference>
<comment type="subcellular location">
    <subcellularLocation>
        <location evidence="2">Cell membrane</location>
        <topology evidence="2">Multi-pass membrane protein</topology>
    </subcellularLocation>
</comment>
<dbReference type="RefSeq" id="WP_191203367.1">
    <property type="nucleotide sequence ID" value="NZ_JACXZA010000002.1"/>
</dbReference>
<dbReference type="EC" id="2.7.13.3" evidence="3"/>
<dbReference type="SUPFAM" id="SSF47384">
    <property type="entry name" value="Homodimeric domain of signal transducing histidine kinase"/>
    <property type="match status" value="1"/>
</dbReference>
<keyword evidence="4" id="KW-1003">Cell membrane</keyword>
<dbReference type="CDD" id="cd16922">
    <property type="entry name" value="HATPase_EvgS-ArcB-TorS-like"/>
    <property type="match status" value="1"/>
</dbReference>
<dbReference type="Proteomes" id="UP000609346">
    <property type="component" value="Unassembled WGS sequence"/>
</dbReference>
<keyword evidence="5" id="KW-0597">Phosphoprotein</keyword>
<feature type="domain" description="HAMP" evidence="14">
    <location>
        <begin position="85"/>
        <end position="137"/>
    </location>
</feature>
<dbReference type="InterPro" id="IPR003660">
    <property type="entry name" value="HAMP_dom"/>
</dbReference>
<dbReference type="SMART" id="SM00387">
    <property type="entry name" value="HATPase_c"/>
    <property type="match status" value="1"/>
</dbReference>
<dbReference type="InterPro" id="IPR004358">
    <property type="entry name" value="Sig_transdc_His_kin-like_C"/>
</dbReference>
<dbReference type="SUPFAM" id="SSF55874">
    <property type="entry name" value="ATPase domain of HSP90 chaperone/DNA topoisomerase II/histidine kinase"/>
    <property type="match status" value="1"/>
</dbReference>
<evidence type="ECO:0000256" key="4">
    <source>
        <dbReference type="ARBA" id="ARBA00022475"/>
    </source>
</evidence>
<reference evidence="15 16" key="1">
    <citation type="submission" date="2020-09" db="EMBL/GenBank/DDBJ databases">
        <title>Paenibacillus sp. strain PR3 16S rRNA gene Genome sequencing and assembly.</title>
        <authorList>
            <person name="Kim J."/>
        </authorList>
    </citation>
    <scope>NUCLEOTIDE SEQUENCE [LARGE SCALE GENOMIC DNA]</scope>
    <source>
        <strain evidence="15 16">PR3</strain>
    </source>
</reference>
<feature type="domain" description="Histidine kinase" evidence="13">
    <location>
        <begin position="145"/>
        <end position="359"/>
    </location>
</feature>
<keyword evidence="7" id="KW-0547">Nucleotide-binding</keyword>
<feature type="transmembrane region" description="Helical" evidence="12">
    <location>
        <begin position="60"/>
        <end position="84"/>
    </location>
</feature>
<evidence type="ECO:0000256" key="3">
    <source>
        <dbReference type="ARBA" id="ARBA00012438"/>
    </source>
</evidence>
<organism evidence="15 16">
    <name type="scientific">Paenibacillus terricola</name>
    <dbReference type="NCBI Taxonomy" id="2763503"/>
    <lineage>
        <taxon>Bacteria</taxon>
        <taxon>Bacillati</taxon>
        <taxon>Bacillota</taxon>
        <taxon>Bacilli</taxon>
        <taxon>Bacillales</taxon>
        <taxon>Paenibacillaceae</taxon>
        <taxon>Paenibacillus</taxon>
    </lineage>
</organism>
<dbReference type="Pfam" id="PF00512">
    <property type="entry name" value="HisKA"/>
    <property type="match status" value="1"/>
</dbReference>
<dbReference type="PRINTS" id="PR00344">
    <property type="entry name" value="BCTRLSENSOR"/>
</dbReference>
<dbReference type="PANTHER" id="PTHR45453:SF1">
    <property type="entry name" value="PHOSPHATE REGULON SENSOR PROTEIN PHOR"/>
    <property type="match status" value="1"/>
</dbReference>
<dbReference type="InterPro" id="IPR036890">
    <property type="entry name" value="HATPase_C_sf"/>
</dbReference>
<dbReference type="InterPro" id="IPR005467">
    <property type="entry name" value="His_kinase_dom"/>
</dbReference>
<dbReference type="Pfam" id="PF00672">
    <property type="entry name" value="HAMP"/>
    <property type="match status" value="1"/>
</dbReference>
<keyword evidence="6" id="KW-0808">Transferase</keyword>
<dbReference type="SMART" id="SM00304">
    <property type="entry name" value="HAMP"/>
    <property type="match status" value="1"/>
</dbReference>
<gene>
    <name evidence="15" type="ORF">H8B09_10065</name>
</gene>
<dbReference type="SMART" id="SM00388">
    <property type="entry name" value="HisKA"/>
    <property type="match status" value="1"/>
</dbReference>
<evidence type="ECO:0000256" key="1">
    <source>
        <dbReference type="ARBA" id="ARBA00000085"/>
    </source>
</evidence>
<dbReference type="CDD" id="cd00082">
    <property type="entry name" value="HisKA"/>
    <property type="match status" value="1"/>
</dbReference>
<proteinExistence type="predicted"/>
<evidence type="ECO:0000256" key="8">
    <source>
        <dbReference type="ARBA" id="ARBA00022777"/>
    </source>
</evidence>
<dbReference type="EMBL" id="JACXZA010000002">
    <property type="protein sequence ID" value="MBD3919099.1"/>
    <property type="molecule type" value="Genomic_DNA"/>
</dbReference>
<comment type="catalytic activity">
    <reaction evidence="1">
        <text>ATP + protein L-histidine = ADP + protein N-phospho-L-histidine.</text>
        <dbReference type="EC" id="2.7.13.3"/>
    </reaction>
</comment>
<dbReference type="Gene3D" id="6.10.340.10">
    <property type="match status" value="1"/>
</dbReference>
<evidence type="ECO:0000256" key="2">
    <source>
        <dbReference type="ARBA" id="ARBA00004651"/>
    </source>
</evidence>
<evidence type="ECO:0000256" key="11">
    <source>
        <dbReference type="ARBA" id="ARBA00023136"/>
    </source>
</evidence>
<evidence type="ECO:0000256" key="10">
    <source>
        <dbReference type="ARBA" id="ARBA00023012"/>
    </source>
</evidence>
<dbReference type="Pfam" id="PF02518">
    <property type="entry name" value="HATPase_c"/>
    <property type="match status" value="1"/>
</dbReference>
<keyword evidence="12" id="KW-1133">Transmembrane helix</keyword>
<comment type="caution">
    <text evidence="15">The sequence shown here is derived from an EMBL/GenBank/DDBJ whole genome shotgun (WGS) entry which is preliminary data.</text>
</comment>
<evidence type="ECO:0000256" key="7">
    <source>
        <dbReference type="ARBA" id="ARBA00022741"/>
    </source>
</evidence>